<comment type="caution">
    <text evidence="1">The sequence shown here is derived from an EMBL/GenBank/DDBJ whole genome shotgun (WGS) entry which is preliminary data.</text>
</comment>
<proteinExistence type="predicted"/>
<dbReference type="EMBL" id="ACIP02000002">
    <property type="protein sequence ID" value="EEP28509.1"/>
    <property type="molecule type" value="Genomic_DNA"/>
</dbReference>
<sequence>MTAQENSGGGDGMKYTLQRELLEAYYSDPEAHDASGREENEAIENSELSYHGQPVKMLYLPKAFTEDGLAIVRSAGETMWQILVKVMRRYIECPEYRALFGFSEELEELILNLPGYDCLLPLCRLDIFWNEKSGDFAFCEFNADGASAMNENRVMGQLFARSQIYRNLKDTYEIEEFELFDSWVRTFLAICHQDPRLNIRLRDVTREKPIQKNIFGQPVDVISGEDYDPASLPNVAIVDFLENAINLNEFDRFVQAFRRAGCQARIAEIRDLSYDGEKLYTGDGMRVDAIYRRAVTSDIMDHREEIGDFISAVRDKKVTLVGDFATQIVHDKILFRILHQEETMSFLTAEENLFIMRHVPFTAILGPVHANRDDIRRRFKEWIIKPEDSYGAEGIFYSGNMKQEDWEKTLDACCGQGYIIQEYIGPYRTLNADYSKTSYEGNDYQEQALGQKSPYIHSFANMTGLYLYGGRLAGIYSRLSPVNIISVEGDEHEMVSVLVRPRGKEK</sequence>
<dbReference type="STRING" id="626523.GCWU000342_01319"/>
<protein>
    <recommendedName>
        <fullName evidence="3">Glutathionylspermidine synthase pre-ATP-grasp-like domain-containing protein</fullName>
    </recommendedName>
</protein>
<reference evidence="1" key="1">
    <citation type="submission" date="2009-04" db="EMBL/GenBank/DDBJ databases">
        <authorList>
            <person name="Weinstock G."/>
            <person name="Sodergren E."/>
            <person name="Clifton S."/>
            <person name="Fulton L."/>
            <person name="Fulton B."/>
            <person name="Courtney L."/>
            <person name="Fronick C."/>
            <person name="Harrison M."/>
            <person name="Strong C."/>
            <person name="Farmer C."/>
            <person name="Delahaunty K."/>
            <person name="Markovic C."/>
            <person name="Hall O."/>
            <person name="Minx P."/>
            <person name="Tomlinson C."/>
            <person name="Mitreva M."/>
            <person name="Nelson J."/>
            <person name="Hou S."/>
            <person name="Wollam A."/>
            <person name="Pepin K.H."/>
            <person name="Johnson M."/>
            <person name="Bhonagiri V."/>
            <person name="Nash W.E."/>
            <person name="Warren W."/>
            <person name="Chinwalla A."/>
            <person name="Mardis E.R."/>
            <person name="Wilson R.K."/>
        </authorList>
    </citation>
    <scope>NUCLEOTIDE SEQUENCE [LARGE SCALE GENOMIC DNA]</scope>
    <source>
        <strain evidence="1">DSM 14600</strain>
    </source>
</reference>
<name>C4GBL6_9FIRM</name>
<dbReference type="SUPFAM" id="SSF56059">
    <property type="entry name" value="Glutathione synthetase ATP-binding domain-like"/>
    <property type="match status" value="1"/>
</dbReference>
<evidence type="ECO:0000313" key="1">
    <source>
        <dbReference type="EMBL" id="EEP28509.1"/>
    </source>
</evidence>
<dbReference type="HOGENOM" id="CLU_045981_1_0_9"/>
<gene>
    <name evidence="1" type="ORF">GCWU000342_01319</name>
</gene>
<keyword evidence="2" id="KW-1185">Reference proteome</keyword>
<dbReference type="AlphaFoldDB" id="C4GBL6"/>
<evidence type="ECO:0008006" key="3">
    <source>
        <dbReference type="Google" id="ProtNLM"/>
    </source>
</evidence>
<dbReference type="eggNOG" id="COG2308">
    <property type="taxonomic scope" value="Bacteria"/>
</dbReference>
<evidence type="ECO:0000313" key="2">
    <source>
        <dbReference type="Proteomes" id="UP000003494"/>
    </source>
</evidence>
<accession>C4GBL6</accession>
<dbReference type="Proteomes" id="UP000003494">
    <property type="component" value="Unassembled WGS sequence"/>
</dbReference>
<organism evidence="1 2">
    <name type="scientific">Shuttleworthella satelles DSM 14600</name>
    <dbReference type="NCBI Taxonomy" id="626523"/>
    <lineage>
        <taxon>Bacteria</taxon>
        <taxon>Bacillati</taxon>
        <taxon>Bacillota</taxon>
        <taxon>Clostridia</taxon>
        <taxon>Lachnospirales</taxon>
        <taxon>Lachnospiraceae</taxon>
        <taxon>Shuttleworthella</taxon>
    </lineage>
</organism>